<accession>A0A6M5Z1G7</accession>
<dbReference type="InterPro" id="IPR007825">
    <property type="entry name" value="Major_OMP_Legionella"/>
</dbReference>
<dbReference type="RefSeq" id="WP_171474526.1">
    <property type="nucleotide sequence ID" value="NZ_CP053452.2"/>
</dbReference>
<dbReference type="AlphaFoldDB" id="A0A6M5Z1G7"/>
<feature type="compositionally biased region" description="Low complexity" evidence="1">
    <location>
        <begin position="26"/>
        <end position="49"/>
    </location>
</feature>
<gene>
    <name evidence="3" type="ORF">FTUN_7198</name>
</gene>
<protein>
    <submittedName>
        <fullName evidence="3">Uncharacterized protein</fullName>
    </submittedName>
</protein>
<keyword evidence="4" id="KW-1185">Reference proteome</keyword>
<feature type="signal peptide" evidence="2">
    <location>
        <begin position="1"/>
        <end position="22"/>
    </location>
</feature>
<feature type="chain" id="PRO_5026814638" evidence="2">
    <location>
        <begin position="23"/>
        <end position="394"/>
    </location>
</feature>
<keyword evidence="2" id="KW-0732">Signal</keyword>
<evidence type="ECO:0000313" key="4">
    <source>
        <dbReference type="Proteomes" id="UP000503447"/>
    </source>
</evidence>
<evidence type="ECO:0000256" key="1">
    <source>
        <dbReference type="SAM" id="MobiDB-lite"/>
    </source>
</evidence>
<organism evidence="3 4">
    <name type="scientific">Frigoriglobus tundricola</name>
    <dbReference type="NCBI Taxonomy" id="2774151"/>
    <lineage>
        <taxon>Bacteria</taxon>
        <taxon>Pseudomonadati</taxon>
        <taxon>Planctomycetota</taxon>
        <taxon>Planctomycetia</taxon>
        <taxon>Gemmatales</taxon>
        <taxon>Gemmataceae</taxon>
        <taxon>Frigoriglobus</taxon>
    </lineage>
</organism>
<feature type="region of interest" description="Disordered" evidence="1">
    <location>
        <begin position="26"/>
        <end position="58"/>
    </location>
</feature>
<dbReference type="EMBL" id="CP053452">
    <property type="protein sequence ID" value="QJW99586.1"/>
    <property type="molecule type" value="Genomic_DNA"/>
</dbReference>
<name>A0A6M5Z1G7_9BACT</name>
<evidence type="ECO:0000313" key="3">
    <source>
        <dbReference type="EMBL" id="QJW99586.1"/>
    </source>
</evidence>
<dbReference type="KEGG" id="ftj:FTUN_7198"/>
<dbReference type="Pfam" id="PF05150">
    <property type="entry name" value="Legionella_OMP"/>
    <property type="match status" value="1"/>
</dbReference>
<reference evidence="4" key="1">
    <citation type="submission" date="2020-05" db="EMBL/GenBank/DDBJ databases">
        <title>Frigoriglobus tundricola gen. nov., sp. nov., a psychrotolerant cellulolytic planctomycete of the family Gemmataceae with two divergent copies of 16S rRNA gene.</title>
        <authorList>
            <person name="Kulichevskaya I.S."/>
            <person name="Ivanova A.A."/>
            <person name="Naumoff D.G."/>
            <person name="Beletsky A.V."/>
            <person name="Rijpstra W.I.C."/>
            <person name="Sinninghe Damste J.S."/>
            <person name="Mardanov A.V."/>
            <person name="Ravin N.V."/>
            <person name="Dedysh S.N."/>
        </authorList>
    </citation>
    <scope>NUCLEOTIDE SEQUENCE [LARGE SCALE GENOMIC DNA]</scope>
    <source>
        <strain evidence="4">PL17</strain>
    </source>
</reference>
<sequence>MTPGRLLVGLGILIAVVGTATAQPAFPVSSGSSPGPNGSGFPAPALGLPPVAPPGESSIQTLSALVDDHPPVKELPSGLPELVPPPDKHHSDHEIPGAMTPFYPGRSGWYTSGEFLLMRPRTTNLDYAVLGTSNGLGTVGPVESLGYKVGTGLRAEAGYRFGEGKWEAAFAYTYLEATGASSIVALPGEVLYPTSTRHGLTDRATSAGGNTDLDYMLFDMLVARRMLIDDHFALRWLGGGRFADIRQVDNTYFNGGDARGAAVLTRSRFQGFGPIIGVEGIFGSWHGFHLYSRATIGLVSGRNTNRLVETNDSGATTYVNTSYDLWKVVPTGSLAIGFGWQYKNLSLRAGYEIQQWQGIFERVQYTDDVAQGSFNARSTNLSIQGLFLQSVLNF</sequence>
<evidence type="ECO:0000256" key="2">
    <source>
        <dbReference type="SAM" id="SignalP"/>
    </source>
</evidence>
<proteinExistence type="predicted"/>
<dbReference type="Proteomes" id="UP000503447">
    <property type="component" value="Chromosome"/>
</dbReference>